<evidence type="ECO:0000313" key="5">
    <source>
        <dbReference type="EMBL" id="HIU02715.1"/>
    </source>
</evidence>
<comment type="caution">
    <text evidence="5">The sequence shown here is derived from an EMBL/GenBank/DDBJ whole genome shotgun (WGS) entry which is preliminary data.</text>
</comment>
<dbReference type="InterPro" id="IPR051312">
    <property type="entry name" value="Diverse_Substr_Oxidored"/>
</dbReference>
<dbReference type="GO" id="GO:0002197">
    <property type="term" value="C:xanthine dehydrogenase complex"/>
    <property type="evidence" value="ECO:0007669"/>
    <property type="project" value="InterPro"/>
</dbReference>
<sequence>MYDFDKIYHAASVEEAVCMLQKDENSMIISGGTDVLIKLREGRLTGCSLVSIHDIEELKSIYMEEDGTIVIGPAVSFSQVTNHPIIRQYLPFLGEAADTVGGPQIRNMGTIGGNICNGATSADTASTLKALNAQLILVGSGGERRLPIHDFYTGPGKTVRGRDEVMTQIRIARKDYENMYGQYIKYGKRNAMEIATLGCAVLVRTDETKTRVEDIRIAYGVAAPTPIRCFRTEETLKGRQIDETLFAILRRDVLEEVSPRSSWRASKTFRIQLIKELGERALRQALAKAGVTDIREGGAKDA</sequence>
<dbReference type="InterPro" id="IPR002346">
    <property type="entry name" value="Mopterin_DH_FAD-bd"/>
</dbReference>
<evidence type="ECO:0000256" key="2">
    <source>
        <dbReference type="ARBA" id="ARBA00022827"/>
    </source>
</evidence>
<dbReference type="InterPro" id="IPR016166">
    <property type="entry name" value="FAD-bd_PCMH"/>
</dbReference>
<dbReference type="Gene3D" id="3.30.390.50">
    <property type="entry name" value="CO dehydrogenase flavoprotein, C-terminal domain"/>
    <property type="match status" value="1"/>
</dbReference>
<dbReference type="GO" id="GO:0071949">
    <property type="term" value="F:FAD binding"/>
    <property type="evidence" value="ECO:0007669"/>
    <property type="project" value="InterPro"/>
</dbReference>
<evidence type="ECO:0000256" key="1">
    <source>
        <dbReference type="ARBA" id="ARBA00022630"/>
    </source>
</evidence>
<feature type="domain" description="FAD-binding PCMH-type" evidence="4">
    <location>
        <begin position="1"/>
        <end position="176"/>
    </location>
</feature>
<dbReference type="SMART" id="SM01092">
    <property type="entry name" value="CO_deh_flav_C"/>
    <property type="match status" value="1"/>
</dbReference>
<dbReference type="PROSITE" id="PS51387">
    <property type="entry name" value="FAD_PCMH"/>
    <property type="match status" value="1"/>
</dbReference>
<dbReference type="GO" id="GO:0004854">
    <property type="term" value="F:xanthine dehydrogenase activity"/>
    <property type="evidence" value="ECO:0007669"/>
    <property type="project" value="InterPro"/>
</dbReference>
<gene>
    <name evidence="5" type="primary">xdhB</name>
    <name evidence="5" type="ORF">IAB63_05630</name>
</gene>
<dbReference type="InterPro" id="IPR005107">
    <property type="entry name" value="CO_DH_flav_C"/>
</dbReference>
<evidence type="ECO:0000256" key="3">
    <source>
        <dbReference type="ARBA" id="ARBA00023002"/>
    </source>
</evidence>
<dbReference type="Gene3D" id="3.30.43.10">
    <property type="entry name" value="Uridine Diphospho-n-acetylenolpyruvylglucosamine Reductase, domain 2"/>
    <property type="match status" value="1"/>
</dbReference>
<accession>A0A9D1HHH8</accession>
<dbReference type="FunFam" id="3.30.465.10:FF:000017">
    <property type="entry name" value="Xanthine dehydrogenase, FAD binding subunit"/>
    <property type="match status" value="1"/>
</dbReference>
<dbReference type="Proteomes" id="UP000824164">
    <property type="component" value="Unassembled WGS sequence"/>
</dbReference>
<dbReference type="EMBL" id="DVLT01000038">
    <property type="protein sequence ID" value="HIU02715.1"/>
    <property type="molecule type" value="Genomic_DNA"/>
</dbReference>
<dbReference type="PANTHER" id="PTHR42659:SF9">
    <property type="entry name" value="XANTHINE DEHYDROGENASE FAD-BINDING SUBUNIT XDHB-RELATED"/>
    <property type="match status" value="1"/>
</dbReference>
<dbReference type="Gene3D" id="3.30.465.10">
    <property type="match status" value="1"/>
</dbReference>
<dbReference type="InterPro" id="IPR050031">
    <property type="entry name" value="XdhB_XDHase"/>
</dbReference>
<organism evidence="5 6">
    <name type="scientific">Candidatus Onthocola gallistercoris</name>
    <dbReference type="NCBI Taxonomy" id="2840876"/>
    <lineage>
        <taxon>Bacteria</taxon>
        <taxon>Bacillati</taxon>
        <taxon>Bacillota</taxon>
        <taxon>Bacilli</taxon>
        <taxon>Candidatus Onthocola</taxon>
    </lineage>
</organism>
<reference evidence="5" key="1">
    <citation type="submission" date="2020-10" db="EMBL/GenBank/DDBJ databases">
        <authorList>
            <person name="Gilroy R."/>
        </authorList>
    </citation>
    <scope>NUCLEOTIDE SEQUENCE</scope>
    <source>
        <strain evidence="5">CHK187-14744</strain>
    </source>
</reference>
<keyword evidence="3" id="KW-0560">Oxidoreductase</keyword>
<dbReference type="InterPro" id="IPR036683">
    <property type="entry name" value="CO_DH_flav_C_dom_sf"/>
</dbReference>
<reference evidence="5" key="2">
    <citation type="journal article" date="2021" name="PeerJ">
        <title>Extensive microbial diversity within the chicken gut microbiome revealed by metagenomics and culture.</title>
        <authorList>
            <person name="Gilroy R."/>
            <person name="Ravi A."/>
            <person name="Getino M."/>
            <person name="Pursley I."/>
            <person name="Horton D.L."/>
            <person name="Alikhan N.F."/>
            <person name="Baker D."/>
            <person name="Gharbi K."/>
            <person name="Hall N."/>
            <person name="Watson M."/>
            <person name="Adriaenssens E.M."/>
            <person name="Foster-Nyarko E."/>
            <person name="Jarju S."/>
            <person name="Secka A."/>
            <person name="Antonio M."/>
            <person name="Oren A."/>
            <person name="Chaudhuri R.R."/>
            <person name="La Ragione R."/>
            <person name="Hildebrand F."/>
            <person name="Pallen M.J."/>
        </authorList>
    </citation>
    <scope>NUCLEOTIDE SEQUENCE</scope>
    <source>
        <strain evidence="5">CHK187-14744</strain>
    </source>
</reference>
<proteinExistence type="predicted"/>
<dbReference type="NCBIfam" id="NF007427">
    <property type="entry name" value="PRK09971.1"/>
    <property type="match status" value="1"/>
</dbReference>
<evidence type="ECO:0000259" key="4">
    <source>
        <dbReference type="PROSITE" id="PS51387"/>
    </source>
</evidence>
<dbReference type="Pfam" id="PF00941">
    <property type="entry name" value="FAD_binding_5"/>
    <property type="match status" value="1"/>
</dbReference>
<dbReference type="NCBIfam" id="NF043083">
    <property type="entry name" value="XdhB_XDHase"/>
    <property type="match status" value="1"/>
</dbReference>
<evidence type="ECO:0000313" key="6">
    <source>
        <dbReference type="Proteomes" id="UP000824164"/>
    </source>
</evidence>
<dbReference type="SUPFAM" id="SSF56176">
    <property type="entry name" value="FAD-binding/transporter-associated domain-like"/>
    <property type="match status" value="1"/>
</dbReference>
<protein>
    <submittedName>
        <fullName evidence="5">Xanthine dehydrogenase FAD-binding subunit XdhB</fullName>
    </submittedName>
</protein>
<keyword evidence="1" id="KW-0285">Flavoprotein</keyword>
<dbReference type="InterPro" id="IPR036318">
    <property type="entry name" value="FAD-bd_PCMH-like_sf"/>
</dbReference>
<dbReference type="PANTHER" id="PTHR42659">
    <property type="entry name" value="XANTHINE DEHYDROGENASE SUBUNIT C-RELATED"/>
    <property type="match status" value="1"/>
</dbReference>
<name>A0A9D1HHH8_9FIRM</name>
<keyword evidence="2" id="KW-0274">FAD</keyword>
<dbReference type="InterPro" id="IPR016169">
    <property type="entry name" value="FAD-bd_PCMH_sub2"/>
</dbReference>
<dbReference type="InterPro" id="IPR016167">
    <property type="entry name" value="FAD-bd_PCMH_sub1"/>
</dbReference>
<dbReference type="AlphaFoldDB" id="A0A9D1HHH8"/>
<dbReference type="Pfam" id="PF03450">
    <property type="entry name" value="CO_deh_flav_C"/>
    <property type="match status" value="1"/>
</dbReference>
<dbReference type="SUPFAM" id="SSF55447">
    <property type="entry name" value="CO dehydrogenase flavoprotein C-terminal domain-like"/>
    <property type="match status" value="1"/>
</dbReference>